<gene>
    <name evidence="2" type="ORF">CDD82_7593</name>
</gene>
<evidence type="ECO:0000313" key="3">
    <source>
        <dbReference type="Proteomes" id="UP000224854"/>
    </source>
</evidence>
<feature type="region of interest" description="Disordered" evidence="1">
    <location>
        <begin position="78"/>
        <end position="108"/>
    </location>
</feature>
<comment type="caution">
    <text evidence="2">The sequence shown here is derived from an EMBL/GenBank/DDBJ whole genome shotgun (WGS) entry which is preliminary data.</text>
</comment>
<evidence type="ECO:0000256" key="1">
    <source>
        <dbReference type="SAM" id="MobiDB-lite"/>
    </source>
</evidence>
<accession>A0A2C5ZPZ5</accession>
<protein>
    <submittedName>
        <fullName evidence="2">Uncharacterized protein</fullName>
    </submittedName>
</protein>
<reference evidence="2 3" key="1">
    <citation type="submission" date="2017-06" db="EMBL/GenBank/DDBJ databases">
        <title>Ant-infecting Ophiocordyceps genomes reveal a high diversity of potential behavioral manipulation genes and a possible major role for enterotoxins.</title>
        <authorList>
            <person name="De Bekker C."/>
            <person name="Evans H.C."/>
            <person name="Brachmann A."/>
            <person name="Hughes D.P."/>
        </authorList>
    </citation>
    <scope>NUCLEOTIDE SEQUENCE [LARGE SCALE GENOMIC DNA]</scope>
    <source>
        <strain evidence="2 3">1348a</strain>
    </source>
</reference>
<organism evidence="2 3">
    <name type="scientific">Ophiocordyceps australis</name>
    <dbReference type="NCBI Taxonomy" id="1399860"/>
    <lineage>
        <taxon>Eukaryota</taxon>
        <taxon>Fungi</taxon>
        <taxon>Dikarya</taxon>
        <taxon>Ascomycota</taxon>
        <taxon>Pezizomycotina</taxon>
        <taxon>Sordariomycetes</taxon>
        <taxon>Hypocreomycetidae</taxon>
        <taxon>Hypocreales</taxon>
        <taxon>Ophiocordycipitaceae</taxon>
        <taxon>Ophiocordyceps</taxon>
    </lineage>
</organism>
<sequence length="161" mass="17926">MNDRSRRPDAAPPRARGHIAAAAASATAAAATQRPNVFRGQLTRRPTAPNPPLSGDTMRHDVQVLVDSSEIVVRNQHGEFDLDDPPLPMHGEPGDQTEEHHEAEKEKRRLAEAVKRHNIHHGTMQDPSEELVETVRADLRTKVSALARDNWMFEPEDASRT</sequence>
<proteinExistence type="predicted"/>
<feature type="compositionally biased region" description="Low complexity" evidence="1">
    <location>
        <begin position="12"/>
        <end position="32"/>
    </location>
</feature>
<dbReference type="EMBL" id="NJEU01000090">
    <property type="protein sequence ID" value="PHH81902.1"/>
    <property type="molecule type" value="Genomic_DNA"/>
</dbReference>
<dbReference type="AlphaFoldDB" id="A0A2C5ZPZ5"/>
<evidence type="ECO:0000313" key="2">
    <source>
        <dbReference type="EMBL" id="PHH81902.1"/>
    </source>
</evidence>
<name>A0A2C5ZPZ5_9HYPO</name>
<feature type="compositionally biased region" description="Basic and acidic residues" evidence="1">
    <location>
        <begin position="97"/>
        <end position="108"/>
    </location>
</feature>
<keyword evidence="3" id="KW-1185">Reference proteome</keyword>
<dbReference type="OrthoDB" id="4188844at2759"/>
<feature type="region of interest" description="Disordered" evidence="1">
    <location>
        <begin position="1"/>
        <end position="60"/>
    </location>
</feature>
<dbReference type="Proteomes" id="UP000224854">
    <property type="component" value="Unassembled WGS sequence"/>
</dbReference>